<proteinExistence type="predicted"/>
<dbReference type="Proteomes" id="UP000320672">
    <property type="component" value="Chromosome"/>
</dbReference>
<evidence type="ECO:0000313" key="2">
    <source>
        <dbReference type="Proteomes" id="UP000320672"/>
    </source>
</evidence>
<accession>A0A517ML92</accession>
<evidence type="ECO:0000313" key="1">
    <source>
        <dbReference type="EMBL" id="QDS95665.1"/>
    </source>
</evidence>
<keyword evidence="2" id="KW-1185">Reference proteome</keyword>
<dbReference type="AlphaFoldDB" id="A0A517ML92"/>
<name>A0A517ML92_9BACT</name>
<sequence length="104" mass="11421">MARATGGPEGQIYSVRRQFRYVNRIARHCLIDQECGAPIIAKSDGSVANAIFLRLLNVLWQCICSHKTEVGRFDCSVDARSPILVLAESIEVVCSSAGQQSVLR</sequence>
<dbReference type="KEGG" id="rml:FF011L_44650"/>
<gene>
    <name evidence="1" type="ORF">FF011L_44650</name>
</gene>
<dbReference type="EMBL" id="CP036262">
    <property type="protein sequence ID" value="QDS95665.1"/>
    <property type="molecule type" value="Genomic_DNA"/>
</dbReference>
<reference evidence="1 2" key="1">
    <citation type="submission" date="2019-02" db="EMBL/GenBank/DDBJ databases">
        <title>Deep-cultivation of Planctomycetes and their phenomic and genomic characterization uncovers novel biology.</title>
        <authorList>
            <person name="Wiegand S."/>
            <person name="Jogler M."/>
            <person name="Boedeker C."/>
            <person name="Pinto D."/>
            <person name="Vollmers J."/>
            <person name="Rivas-Marin E."/>
            <person name="Kohn T."/>
            <person name="Peeters S.H."/>
            <person name="Heuer A."/>
            <person name="Rast P."/>
            <person name="Oberbeckmann S."/>
            <person name="Bunk B."/>
            <person name="Jeske O."/>
            <person name="Meyerdierks A."/>
            <person name="Storesund J.E."/>
            <person name="Kallscheuer N."/>
            <person name="Luecker S."/>
            <person name="Lage O.M."/>
            <person name="Pohl T."/>
            <person name="Merkel B.J."/>
            <person name="Hornburger P."/>
            <person name="Mueller R.-W."/>
            <person name="Bruemmer F."/>
            <person name="Labrenz M."/>
            <person name="Spormann A.M."/>
            <person name="Op den Camp H."/>
            <person name="Overmann J."/>
            <person name="Amann R."/>
            <person name="Jetten M.S.M."/>
            <person name="Mascher T."/>
            <person name="Medema M.H."/>
            <person name="Devos D.P."/>
            <person name="Kaster A.-K."/>
            <person name="Ovreas L."/>
            <person name="Rohde M."/>
            <person name="Galperin M.Y."/>
            <person name="Jogler C."/>
        </authorList>
    </citation>
    <scope>NUCLEOTIDE SEQUENCE [LARGE SCALE GENOMIC DNA]</scope>
    <source>
        <strain evidence="1 2">FF011L</strain>
    </source>
</reference>
<protein>
    <submittedName>
        <fullName evidence="1">Uncharacterized protein</fullName>
    </submittedName>
</protein>
<organism evidence="1 2">
    <name type="scientific">Roseimaritima multifibrata</name>
    <dbReference type="NCBI Taxonomy" id="1930274"/>
    <lineage>
        <taxon>Bacteria</taxon>
        <taxon>Pseudomonadati</taxon>
        <taxon>Planctomycetota</taxon>
        <taxon>Planctomycetia</taxon>
        <taxon>Pirellulales</taxon>
        <taxon>Pirellulaceae</taxon>
        <taxon>Roseimaritima</taxon>
    </lineage>
</organism>